<dbReference type="UniPathway" id="UPA00035">
    <property type="reaction ID" value="UER00043"/>
</dbReference>
<dbReference type="Gene3D" id="3.20.20.70">
    <property type="entry name" value="Aldolase class I"/>
    <property type="match status" value="1"/>
</dbReference>
<dbReference type="InterPro" id="IPR013798">
    <property type="entry name" value="Indole-3-glycerol_P_synth_dom"/>
</dbReference>
<dbReference type="FunFam" id="3.20.20.70:FF:000024">
    <property type="entry name" value="Indole-3-glycerol phosphate synthase"/>
    <property type="match status" value="1"/>
</dbReference>
<dbReference type="CDD" id="cd00331">
    <property type="entry name" value="IGPS"/>
    <property type="match status" value="1"/>
</dbReference>
<comment type="pathway">
    <text evidence="2 9">Amino-acid biosynthesis; L-tryptophan biosynthesis; L-tryptophan from chorismate: step 4/5.</text>
</comment>
<accession>A0A0M2SVP8</accession>
<dbReference type="AlphaFoldDB" id="A0A0M2SVP8"/>
<dbReference type="GO" id="GO:0000162">
    <property type="term" value="P:L-tryptophan biosynthetic process"/>
    <property type="evidence" value="ECO:0007669"/>
    <property type="project" value="UniProtKB-UniRule"/>
</dbReference>
<keyword evidence="5 9" id="KW-0210">Decarboxylase</keyword>
<sequence>MQTILDKIIAKKREDIRDLSEIAIGLPQKKHSFIEKLKNASELCIISEFKRASPSKGLINDSLQPAKQAAMYAEYGASAISVLTDSHFKGTMDDLKEVRSAVGLPILCKDFIIERKQITHASAAGADLVLLIASVHDQHSLKELHEYSKELGMEALVEVHDEADLEKALSAGAELVGINNRDLKTFEVKLDTTEKLGPIVRKSGAFLISESGLKTREDVMRAAHSGANGILVGESFMAAADLHQLFRDFKVPLTAVKQL</sequence>
<evidence type="ECO:0000256" key="7">
    <source>
        <dbReference type="ARBA" id="ARBA00023141"/>
    </source>
</evidence>
<dbReference type="PANTHER" id="PTHR22854:SF2">
    <property type="entry name" value="INDOLE-3-GLYCEROL-PHOSPHATE SYNTHASE"/>
    <property type="match status" value="1"/>
</dbReference>
<dbReference type="RefSeq" id="WP_046523899.1">
    <property type="nucleotide sequence ID" value="NZ_LAYY01000011.1"/>
</dbReference>
<dbReference type="PATRIC" id="fig|1408103.3.peg.2562"/>
<dbReference type="InterPro" id="IPR045186">
    <property type="entry name" value="Indole-3-glycerol_P_synth"/>
</dbReference>
<gene>
    <name evidence="9" type="primary">trpC</name>
    <name evidence="11" type="ORF">WQ57_11395</name>
</gene>
<evidence type="ECO:0000256" key="5">
    <source>
        <dbReference type="ARBA" id="ARBA00022793"/>
    </source>
</evidence>
<dbReference type="OrthoDB" id="9804217at2"/>
<comment type="caution">
    <text evidence="11">The sequence shown here is derived from an EMBL/GenBank/DDBJ whole genome shotgun (WGS) entry which is preliminary data.</text>
</comment>
<dbReference type="InterPro" id="IPR013785">
    <property type="entry name" value="Aldolase_TIM"/>
</dbReference>
<evidence type="ECO:0000256" key="8">
    <source>
        <dbReference type="ARBA" id="ARBA00023239"/>
    </source>
</evidence>
<dbReference type="SUPFAM" id="SSF51366">
    <property type="entry name" value="Ribulose-phoshate binding barrel"/>
    <property type="match status" value="1"/>
</dbReference>
<evidence type="ECO:0000256" key="3">
    <source>
        <dbReference type="ARBA" id="ARBA00008737"/>
    </source>
</evidence>
<dbReference type="InterPro" id="IPR001468">
    <property type="entry name" value="Indole-3-GlycerolPSynthase_CS"/>
</dbReference>
<comment type="similarity">
    <text evidence="3 9">Belongs to the TrpC family.</text>
</comment>
<evidence type="ECO:0000256" key="1">
    <source>
        <dbReference type="ARBA" id="ARBA00001633"/>
    </source>
</evidence>
<dbReference type="Pfam" id="PF00218">
    <property type="entry name" value="IGPS"/>
    <property type="match status" value="1"/>
</dbReference>
<dbReference type="InterPro" id="IPR011060">
    <property type="entry name" value="RibuloseP-bd_barrel"/>
</dbReference>
<dbReference type="Proteomes" id="UP000034166">
    <property type="component" value="Unassembled WGS sequence"/>
</dbReference>
<dbReference type="GO" id="GO:0004640">
    <property type="term" value="F:phosphoribosylanthranilate isomerase activity"/>
    <property type="evidence" value="ECO:0007669"/>
    <property type="project" value="TreeGrafter"/>
</dbReference>
<evidence type="ECO:0000313" key="11">
    <source>
        <dbReference type="EMBL" id="KKK37776.1"/>
    </source>
</evidence>
<evidence type="ECO:0000256" key="9">
    <source>
        <dbReference type="HAMAP-Rule" id="MF_00134"/>
    </source>
</evidence>
<evidence type="ECO:0000256" key="6">
    <source>
        <dbReference type="ARBA" id="ARBA00022822"/>
    </source>
</evidence>
<dbReference type="EMBL" id="LAYY01000011">
    <property type="protein sequence ID" value="KKK37776.1"/>
    <property type="molecule type" value="Genomic_DNA"/>
</dbReference>
<dbReference type="EC" id="4.1.1.48" evidence="9"/>
<protein>
    <recommendedName>
        <fullName evidence="9">Indole-3-glycerol phosphate synthase</fullName>
        <shortName evidence="9">IGPS</shortName>
        <ecNumber evidence="9">4.1.1.48</ecNumber>
    </recommendedName>
</protein>
<keyword evidence="6 9" id="KW-0822">Tryptophan biosynthesis</keyword>
<keyword evidence="4 9" id="KW-0028">Amino-acid biosynthesis</keyword>
<reference evidence="11 12" key="1">
    <citation type="submission" date="2015-04" db="EMBL/GenBank/DDBJ databases">
        <title>Taxonomic description and genome sequence of Bacillus campisalis sp. nov., a novel member of the genus Bacillus isolated from solar saltern.</title>
        <authorList>
            <person name="Mathan Kumar R."/>
            <person name="Kaur G."/>
            <person name="Kumar A."/>
            <person name="Singh N.K."/>
            <person name="Kaur N."/>
            <person name="Kumar N."/>
            <person name="Mayilraj S."/>
        </authorList>
    </citation>
    <scope>NUCLEOTIDE SEQUENCE [LARGE SCALE GENOMIC DNA]</scope>
    <source>
        <strain evidence="11 12">SA2-6</strain>
    </source>
</reference>
<evidence type="ECO:0000256" key="4">
    <source>
        <dbReference type="ARBA" id="ARBA00022605"/>
    </source>
</evidence>
<dbReference type="PANTHER" id="PTHR22854">
    <property type="entry name" value="TRYPTOPHAN BIOSYNTHESIS PROTEIN"/>
    <property type="match status" value="1"/>
</dbReference>
<evidence type="ECO:0000256" key="2">
    <source>
        <dbReference type="ARBA" id="ARBA00004696"/>
    </source>
</evidence>
<feature type="domain" description="Indole-3-glycerol phosphate synthase" evidence="10">
    <location>
        <begin position="6"/>
        <end position="248"/>
    </location>
</feature>
<evidence type="ECO:0000259" key="10">
    <source>
        <dbReference type="Pfam" id="PF00218"/>
    </source>
</evidence>
<dbReference type="PROSITE" id="PS00614">
    <property type="entry name" value="IGPS"/>
    <property type="match status" value="1"/>
</dbReference>
<dbReference type="HAMAP" id="MF_00134_B">
    <property type="entry name" value="IGPS_B"/>
    <property type="match status" value="1"/>
</dbReference>
<keyword evidence="12" id="KW-1185">Reference proteome</keyword>
<proteinExistence type="inferred from homology"/>
<keyword evidence="7 9" id="KW-0057">Aromatic amino acid biosynthesis</keyword>
<name>A0A0M2SVP8_9BACI</name>
<organism evidence="11 12">
    <name type="scientific">Mesobacillus campisalis</name>
    <dbReference type="NCBI Taxonomy" id="1408103"/>
    <lineage>
        <taxon>Bacteria</taxon>
        <taxon>Bacillati</taxon>
        <taxon>Bacillota</taxon>
        <taxon>Bacilli</taxon>
        <taxon>Bacillales</taxon>
        <taxon>Bacillaceae</taxon>
        <taxon>Mesobacillus</taxon>
    </lineage>
</organism>
<keyword evidence="8 9" id="KW-0456">Lyase</keyword>
<dbReference type="GO" id="GO:0004425">
    <property type="term" value="F:indole-3-glycerol-phosphate synthase activity"/>
    <property type="evidence" value="ECO:0007669"/>
    <property type="project" value="UniProtKB-UniRule"/>
</dbReference>
<dbReference type="NCBIfam" id="NF001377">
    <property type="entry name" value="PRK00278.2-4"/>
    <property type="match status" value="1"/>
</dbReference>
<comment type="catalytic activity">
    <reaction evidence="1 9">
        <text>1-(2-carboxyphenylamino)-1-deoxy-D-ribulose 5-phosphate + H(+) = (1S,2R)-1-C-(indol-3-yl)glycerol 3-phosphate + CO2 + H2O</text>
        <dbReference type="Rhea" id="RHEA:23476"/>
        <dbReference type="ChEBI" id="CHEBI:15377"/>
        <dbReference type="ChEBI" id="CHEBI:15378"/>
        <dbReference type="ChEBI" id="CHEBI:16526"/>
        <dbReference type="ChEBI" id="CHEBI:58613"/>
        <dbReference type="ChEBI" id="CHEBI:58866"/>
        <dbReference type="EC" id="4.1.1.48"/>
    </reaction>
</comment>
<evidence type="ECO:0000313" key="12">
    <source>
        <dbReference type="Proteomes" id="UP000034166"/>
    </source>
</evidence>